<dbReference type="SUPFAM" id="SSF57903">
    <property type="entry name" value="FYVE/PHD zinc finger"/>
    <property type="match status" value="1"/>
</dbReference>
<dbReference type="PANTHER" id="PTHR46603:SF1">
    <property type="entry name" value="ABSCISSION_NOCUT CHECKPOINT REGULATOR"/>
    <property type="match status" value="1"/>
</dbReference>
<dbReference type="EMBL" id="JBJJXI010000177">
    <property type="protein sequence ID" value="KAL3384260.1"/>
    <property type="molecule type" value="Genomic_DNA"/>
</dbReference>
<dbReference type="GO" id="GO:0008270">
    <property type="term" value="F:zinc ion binding"/>
    <property type="evidence" value="ECO:0007669"/>
    <property type="project" value="UniProtKB-KW"/>
</dbReference>
<evidence type="ECO:0000313" key="6">
    <source>
        <dbReference type="EMBL" id="KAL3384260.1"/>
    </source>
</evidence>
<comment type="caution">
    <text evidence="6">The sequence shown here is derived from an EMBL/GenBank/DDBJ whole genome shotgun (WGS) entry which is preliminary data.</text>
</comment>
<dbReference type="CDD" id="cd00065">
    <property type="entry name" value="FYVE_like_SF"/>
    <property type="match status" value="1"/>
</dbReference>
<dbReference type="AlphaFoldDB" id="A0ABD2VU44"/>
<evidence type="ECO:0000313" key="7">
    <source>
        <dbReference type="Proteomes" id="UP001627154"/>
    </source>
</evidence>
<reference evidence="6 7" key="1">
    <citation type="journal article" date="2024" name="bioRxiv">
        <title>A reference genome for Trichogramma kaykai: A tiny desert-dwelling parasitoid wasp with competing sex-ratio distorters.</title>
        <authorList>
            <person name="Culotta J."/>
            <person name="Lindsey A.R."/>
        </authorList>
    </citation>
    <scope>NUCLEOTIDE SEQUENCE [LARGE SCALE GENOMIC DNA]</scope>
    <source>
        <strain evidence="6 7">KSX58</strain>
    </source>
</reference>
<organism evidence="6 7">
    <name type="scientific">Trichogramma kaykai</name>
    <dbReference type="NCBI Taxonomy" id="54128"/>
    <lineage>
        <taxon>Eukaryota</taxon>
        <taxon>Metazoa</taxon>
        <taxon>Ecdysozoa</taxon>
        <taxon>Arthropoda</taxon>
        <taxon>Hexapoda</taxon>
        <taxon>Insecta</taxon>
        <taxon>Pterygota</taxon>
        <taxon>Neoptera</taxon>
        <taxon>Endopterygota</taxon>
        <taxon>Hymenoptera</taxon>
        <taxon>Apocrita</taxon>
        <taxon>Proctotrupomorpha</taxon>
        <taxon>Chalcidoidea</taxon>
        <taxon>Trichogrammatidae</taxon>
        <taxon>Trichogramma</taxon>
    </lineage>
</organism>
<keyword evidence="2 4" id="KW-0863">Zinc-finger</keyword>
<evidence type="ECO:0000256" key="3">
    <source>
        <dbReference type="ARBA" id="ARBA00022833"/>
    </source>
</evidence>
<dbReference type="Gene3D" id="3.30.40.10">
    <property type="entry name" value="Zinc/RING finger domain, C3HC4 (zinc finger)"/>
    <property type="match status" value="1"/>
</dbReference>
<dbReference type="InterPro" id="IPR017455">
    <property type="entry name" value="Znf_FYVE-rel"/>
</dbReference>
<dbReference type="Proteomes" id="UP001627154">
    <property type="component" value="Unassembled WGS sequence"/>
</dbReference>
<dbReference type="InterPro" id="IPR013083">
    <property type="entry name" value="Znf_RING/FYVE/PHD"/>
</dbReference>
<keyword evidence="1" id="KW-0479">Metal-binding</keyword>
<feature type="domain" description="FYVE-type" evidence="5">
    <location>
        <begin position="1"/>
        <end position="55"/>
    </location>
</feature>
<proteinExistence type="predicted"/>
<name>A0ABD2VU44_9HYME</name>
<dbReference type="InterPro" id="IPR000306">
    <property type="entry name" value="Znf_FYVE"/>
</dbReference>
<evidence type="ECO:0000259" key="5">
    <source>
        <dbReference type="PROSITE" id="PS50178"/>
    </source>
</evidence>
<dbReference type="PANTHER" id="PTHR46603">
    <property type="entry name" value="ABSCISSION/NOCUT CHECKPOINT REGULATOR"/>
    <property type="match status" value="1"/>
</dbReference>
<dbReference type="Pfam" id="PF01363">
    <property type="entry name" value="FYVE"/>
    <property type="match status" value="1"/>
</dbReference>
<sequence length="319" mass="36669">MTCNTCQKYFGLLTRELACPKCGYSYCKSCLKYKWKVPNTGQQKKICGPCFNKSSRSNSHFTNDLTPGELTKKLEYLENPAKPPIVLYKGPSKLDELGKNLDPADKIILDRLKNLKGMRNEVGPVPTEDEIRQRLAQLRDQHFDSTNQPKNVYQADTRSDQQKADDLITEYLGALALNKNTEEAASNIDQVIQSRLDRLRGVDSSKYSNTNVMDYKEQSEEDETRKIIEEALARARLMPTTDKDSDLDEDLNKTSSEDDETECMYCNTCEDCKDLVWCHTCEKKVQCRDCFEDNHDEEQIETHKVVPYFLRPRVSSSKK</sequence>
<accession>A0ABD2VU44</accession>
<evidence type="ECO:0000256" key="1">
    <source>
        <dbReference type="ARBA" id="ARBA00022723"/>
    </source>
</evidence>
<dbReference type="PROSITE" id="PS50178">
    <property type="entry name" value="ZF_FYVE"/>
    <property type="match status" value="1"/>
</dbReference>
<evidence type="ECO:0000256" key="4">
    <source>
        <dbReference type="PROSITE-ProRule" id="PRU00091"/>
    </source>
</evidence>
<keyword evidence="3" id="KW-0862">Zinc</keyword>
<keyword evidence="7" id="KW-1185">Reference proteome</keyword>
<gene>
    <name evidence="6" type="ORF">TKK_020038</name>
</gene>
<protein>
    <recommendedName>
        <fullName evidence="5">FYVE-type domain-containing protein</fullName>
    </recommendedName>
</protein>
<dbReference type="InterPro" id="IPR011011">
    <property type="entry name" value="Znf_FYVE_PHD"/>
</dbReference>
<evidence type="ECO:0000256" key="2">
    <source>
        <dbReference type="ARBA" id="ARBA00022771"/>
    </source>
</evidence>